<comment type="caution">
    <text evidence="5">The sequence shown here is derived from an EMBL/GenBank/DDBJ whole genome shotgun (WGS) entry which is preliminary data.</text>
</comment>
<accession>A0A9W9YHN0</accession>
<dbReference type="EMBL" id="MU827378">
    <property type="protein sequence ID" value="KAJ7350203.1"/>
    <property type="molecule type" value="Genomic_DNA"/>
</dbReference>
<dbReference type="InterPro" id="IPR000195">
    <property type="entry name" value="Rab-GAP-TBC_dom"/>
</dbReference>
<proteinExistence type="predicted"/>
<evidence type="ECO:0000256" key="3">
    <source>
        <dbReference type="SAM" id="MobiDB-lite"/>
    </source>
</evidence>
<dbReference type="PROSITE" id="PS50086">
    <property type="entry name" value="TBC_RABGAP"/>
    <property type="match status" value="1"/>
</dbReference>
<dbReference type="Gene3D" id="1.10.472.80">
    <property type="entry name" value="Ypt/Rab-GAP domain of gyp1p, domain 3"/>
    <property type="match status" value="1"/>
</dbReference>
<dbReference type="PANTHER" id="PTHR47219:SF9">
    <property type="entry name" value="GTPASE ACTIVATING PROTEIN AND CENTROSOME-ASSOCIATED, ISOFORM B"/>
    <property type="match status" value="1"/>
</dbReference>
<dbReference type="GO" id="GO:0031267">
    <property type="term" value="F:small GTPase binding"/>
    <property type="evidence" value="ECO:0007669"/>
    <property type="project" value="TreeGrafter"/>
</dbReference>
<dbReference type="Gene3D" id="1.10.10.750">
    <property type="entry name" value="Ypt/Rab-GAP domain of gyp1p, domain 1"/>
    <property type="match status" value="1"/>
</dbReference>
<evidence type="ECO:0000256" key="2">
    <source>
        <dbReference type="ARBA" id="ARBA00023054"/>
    </source>
</evidence>
<keyword evidence="2" id="KW-0175">Coiled coil</keyword>
<dbReference type="OrthoDB" id="5985259at2759"/>
<feature type="compositionally biased region" description="Basic and acidic residues" evidence="3">
    <location>
        <begin position="357"/>
        <end position="367"/>
    </location>
</feature>
<dbReference type="InterPro" id="IPR035969">
    <property type="entry name" value="Rab-GAP_TBC_sf"/>
</dbReference>
<reference evidence="5" key="1">
    <citation type="submission" date="2023-01" db="EMBL/GenBank/DDBJ databases">
        <title>Genome assembly of the deep-sea coral Lophelia pertusa.</title>
        <authorList>
            <person name="Herrera S."/>
            <person name="Cordes E."/>
        </authorList>
    </citation>
    <scope>NUCLEOTIDE SEQUENCE</scope>
    <source>
        <strain evidence="5">USNM1676648</strain>
        <tissue evidence="5">Polyp</tissue>
    </source>
</reference>
<keyword evidence="6" id="KW-1185">Reference proteome</keyword>
<dbReference type="PANTHER" id="PTHR47219">
    <property type="entry name" value="RAB GTPASE-ACTIVATING PROTEIN 1-LIKE"/>
    <property type="match status" value="1"/>
</dbReference>
<dbReference type="GO" id="GO:0005096">
    <property type="term" value="F:GTPase activator activity"/>
    <property type="evidence" value="ECO:0007669"/>
    <property type="project" value="UniProtKB-KW"/>
</dbReference>
<feature type="domain" description="Rab-GAP TBC" evidence="4">
    <location>
        <begin position="79"/>
        <end position="324"/>
    </location>
</feature>
<dbReference type="FunFam" id="1.10.10.750:FF:000003">
    <property type="entry name" value="GTPase activating protein (Evi5)"/>
    <property type="match status" value="1"/>
</dbReference>
<feature type="compositionally biased region" description="Low complexity" evidence="3">
    <location>
        <begin position="542"/>
        <end position="558"/>
    </location>
</feature>
<dbReference type="Proteomes" id="UP001163046">
    <property type="component" value="Unassembled WGS sequence"/>
</dbReference>
<name>A0A9W9YHN0_9CNID</name>
<feature type="region of interest" description="Disordered" evidence="3">
    <location>
        <begin position="353"/>
        <end position="381"/>
    </location>
</feature>
<evidence type="ECO:0000313" key="6">
    <source>
        <dbReference type="Proteomes" id="UP001163046"/>
    </source>
</evidence>
<evidence type="ECO:0000256" key="1">
    <source>
        <dbReference type="ARBA" id="ARBA00022468"/>
    </source>
</evidence>
<keyword evidence="1" id="KW-0343">GTPase activation</keyword>
<dbReference type="Pfam" id="PF00566">
    <property type="entry name" value="RabGAP-TBC"/>
    <property type="match status" value="1"/>
</dbReference>
<dbReference type="InterPro" id="IPR050302">
    <property type="entry name" value="Rab_GAP_TBC_domain"/>
</dbReference>
<dbReference type="SMART" id="SM00164">
    <property type="entry name" value="TBC"/>
    <property type="match status" value="1"/>
</dbReference>
<dbReference type="SUPFAM" id="SSF47923">
    <property type="entry name" value="Ypt/Rab-GAP domain of gyp1p"/>
    <property type="match status" value="1"/>
</dbReference>
<sequence>MAAADGARVSLVSFYDRYGFAVYNPGSEFAEEDCRTHEYKKHSDEECSKSREFWTKMLENWEENQLFSPKQVRRFIKQGIPDDMRGKVWNKMIGSQAIKVISSFDYQPELVRSQIPLKLIALNYLRLHLRSLIDNNKENIIDSPDTAIMTRQWKKKLQKQISVFRQIMLDIDRSFPSHKMFIEGTSEGKEGRAALFRVLAVYAMYNPQVSYCQGMSLHRRHVSHEYGGRGECVCIADSFWCLVSMFERPKYLAGYFSDSLGKIQRHAAVFERLTRQRRTKLFKHLEAQGVLPLMYLTPWFMALFTSLPCWDAVLTIWDLLLLEAIWKVKPILKWEIDSIQAVIDEEQEKQAKRNKRTLNDHIVENSRKKQRTLSNEPSQDLTEPSFFQRVIGLFSSKDEPAVKFTTNDIEMTTFSVVSGQSPNVLMPAFCCSAASRVNTPNGRGSPRRSLGRSRRHKNKASRRRSNNAKDVLRRRHVVCQGTLGSPVRRSQRLAGRRTPVGVGAKGHSPNSLVRSSARNQHAFKMFNTPTPLRRSQVRPLRRQSPSSRASSPMSFMSPDLSTSPDVEMTSFELMEKRLDFTECVI</sequence>
<dbReference type="AlphaFoldDB" id="A0A9W9YHN0"/>
<evidence type="ECO:0000259" key="4">
    <source>
        <dbReference type="PROSITE" id="PS50086"/>
    </source>
</evidence>
<feature type="region of interest" description="Disordered" evidence="3">
    <location>
        <begin position="435"/>
        <end position="514"/>
    </location>
</feature>
<feature type="region of interest" description="Disordered" evidence="3">
    <location>
        <begin position="526"/>
        <end position="563"/>
    </location>
</feature>
<evidence type="ECO:0000313" key="5">
    <source>
        <dbReference type="EMBL" id="KAJ7350203.1"/>
    </source>
</evidence>
<feature type="compositionally biased region" description="Basic residues" evidence="3">
    <location>
        <begin position="445"/>
        <end position="477"/>
    </location>
</feature>
<organism evidence="5 6">
    <name type="scientific">Desmophyllum pertusum</name>
    <dbReference type="NCBI Taxonomy" id="174260"/>
    <lineage>
        <taxon>Eukaryota</taxon>
        <taxon>Metazoa</taxon>
        <taxon>Cnidaria</taxon>
        <taxon>Anthozoa</taxon>
        <taxon>Hexacorallia</taxon>
        <taxon>Scleractinia</taxon>
        <taxon>Caryophylliina</taxon>
        <taxon>Caryophylliidae</taxon>
        <taxon>Desmophyllum</taxon>
    </lineage>
</organism>
<protein>
    <recommendedName>
        <fullName evidence="4">Rab-GAP TBC domain-containing protein</fullName>
    </recommendedName>
</protein>
<feature type="compositionally biased region" description="Polar residues" evidence="3">
    <location>
        <begin position="372"/>
        <end position="381"/>
    </location>
</feature>
<gene>
    <name evidence="5" type="ORF">OS493_037783</name>
</gene>
<dbReference type="Gene3D" id="1.10.8.270">
    <property type="entry name" value="putative rabgap domain of human tbc1 domain family member 14 like domains"/>
    <property type="match status" value="1"/>
</dbReference>